<dbReference type="Gene3D" id="3.60.40.10">
    <property type="entry name" value="PPM-type phosphatase domain"/>
    <property type="match status" value="1"/>
</dbReference>
<accession>A0A498K3Y6</accession>
<sequence>MDENANSMRKQSNVSENKLEGTQRRWKCEWDRERPVLDRKLQHNLKRPESLVWRVSTPQITFGGIEEDRGCILDTADKMVTENPELALMGSCVLVMLMKGDDVYLLNVGDNRVVLARKSEQNVRRNLDRISEDEPSFDSSNADESYSLKHLTALQLTMDHSTYVEENKKEHPDDASAIMNDRVKGYLKVTRAFRAGFLKQVHFDFMLNKNPKWNDALLEVFRLNYVIDIYCVAEILPLVFRLES</sequence>
<dbReference type="InterPro" id="IPR036457">
    <property type="entry name" value="PPM-type-like_dom_sf"/>
</dbReference>
<organism evidence="3 4">
    <name type="scientific">Malus domestica</name>
    <name type="common">Apple</name>
    <name type="synonym">Pyrus malus</name>
    <dbReference type="NCBI Taxonomy" id="3750"/>
    <lineage>
        <taxon>Eukaryota</taxon>
        <taxon>Viridiplantae</taxon>
        <taxon>Streptophyta</taxon>
        <taxon>Embryophyta</taxon>
        <taxon>Tracheophyta</taxon>
        <taxon>Spermatophyta</taxon>
        <taxon>Magnoliopsida</taxon>
        <taxon>eudicotyledons</taxon>
        <taxon>Gunneridae</taxon>
        <taxon>Pentapetalae</taxon>
        <taxon>rosids</taxon>
        <taxon>fabids</taxon>
        <taxon>Rosales</taxon>
        <taxon>Rosaceae</taxon>
        <taxon>Amygdaloideae</taxon>
        <taxon>Maleae</taxon>
        <taxon>Malus</taxon>
    </lineage>
</organism>
<dbReference type="STRING" id="3750.A0A498K3Y6"/>
<feature type="region of interest" description="Disordered" evidence="1">
    <location>
        <begin position="1"/>
        <end position="20"/>
    </location>
</feature>
<dbReference type="SUPFAM" id="SSF81606">
    <property type="entry name" value="PP2C-like"/>
    <property type="match status" value="1"/>
</dbReference>
<gene>
    <name evidence="3" type="ORF">DVH24_026771</name>
</gene>
<reference evidence="3 4" key="1">
    <citation type="submission" date="2018-10" db="EMBL/GenBank/DDBJ databases">
        <title>A high-quality apple genome assembly.</title>
        <authorList>
            <person name="Hu J."/>
        </authorList>
    </citation>
    <scope>NUCLEOTIDE SEQUENCE [LARGE SCALE GENOMIC DNA]</scope>
    <source>
        <strain evidence="4">cv. HFTH1</strain>
        <tissue evidence="3">Young leaf</tissue>
    </source>
</reference>
<comment type="caution">
    <text evidence="3">The sequence shown here is derived from an EMBL/GenBank/DDBJ whole genome shotgun (WGS) entry which is preliminary data.</text>
</comment>
<evidence type="ECO:0000313" key="4">
    <source>
        <dbReference type="Proteomes" id="UP000290289"/>
    </source>
</evidence>
<protein>
    <recommendedName>
        <fullName evidence="2">PPM-type phosphatase domain-containing protein</fullName>
    </recommendedName>
</protein>
<dbReference type="Pfam" id="PF00481">
    <property type="entry name" value="PP2C"/>
    <property type="match status" value="1"/>
</dbReference>
<evidence type="ECO:0000313" key="3">
    <source>
        <dbReference type="EMBL" id="RXI02241.1"/>
    </source>
</evidence>
<evidence type="ECO:0000256" key="1">
    <source>
        <dbReference type="SAM" id="MobiDB-lite"/>
    </source>
</evidence>
<dbReference type="EMBL" id="RDQH01000330">
    <property type="protein sequence ID" value="RXI02241.1"/>
    <property type="molecule type" value="Genomic_DNA"/>
</dbReference>
<dbReference type="AlphaFoldDB" id="A0A498K3Y6"/>
<feature type="compositionally biased region" description="Polar residues" evidence="1">
    <location>
        <begin position="1"/>
        <end position="16"/>
    </location>
</feature>
<dbReference type="InterPro" id="IPR015655">
    <property type="entry name" value="PP2C"/>
</dbReference>
<proteinExistence type="predicted"/>
<name>A0A498K3Y6_MALDO</name>
<dbReference type="Proteomes" id="UP000290289">
    <property type="component" value="Chromosome 4"/>
</dbReference>
<dbReference type="GO" id="GO:0004722">
    <property type="term" value="F:protein serine/threonine phosphatase activity"/>
    <property type="evidence" value="ECO:0007669"/>
    <property type="project" value="InterPro"/>
</dbReference>
<feature type="domain" description="PPM-type phosphatase" evidence="2">
    <location>
        <begin position="1"/>
        <end position="244"/>
    </location>
</feature>
<keyword evidence="4" id="KW-1185">Reference proteome</keyword>
<dbReference type="PANTHER" id="PTHR13832:SF833">
    <property type="entry name" value="PROTEIN PHOSPHATASE 2C-LIKE PROTEIN"/>
    <property type="match status" value="1"/>
</dbReference>
<dbReference type="InterPro" id="IPR001932">
    <property type="entry name" value="PPM-type_phosphatase-like_dom"/>
</dbReference>
<dbReference type="PROSITE" id="PS51746">
    <property type="entry name" value="PPM_2"/>
    <property type="match status" value="1"/>
</dbReference>
<dbReference type="PANTHER" id="PTHR13832">
    <property type="entry name" value="PROTEIN PHOSPHATASE 2C"/>
    <property type="match status" value="1"/>
</dbReference>
<evidence type="ECO:0000259" key="2">
    <source>
        <dbReference type="PROSITE" id="PS51746"/>
    </source>
</evidence>